<dbReference type="Gene3D" id="3.90.550.10">
    <property type="entry name" value="Spore Coat Polysaccharide Biosynthesis Protein SpsA, Chain A"/>
    <property type="match status" value="1"/>
</dbReference>
<sequence>LDRSSAVFSIFTGSKFRRLPEGSTERYTNWANGLSADQLKSQIFTSHGPTLIAPTWFISRDVYEQLNGFREDIRVGYPEDLEFFYRALDLDNVTFLKVHEPLVTYRYHNGCASFGVPENVIWKMRIDRFCDKVLPDWKTFTIWNAGKQGKHFFKSLPNGCKARVVGFCDVDGKKISRGVFEDYDEVARVVDLSASVGAAG</sequence>
<dbReference type="GO" id="GO:0016757">
    <property type="term" value="F:glycosyltransferase activity"/>
    <property type="evidence" value="ECO:0007669"/>
    <property type="project" value="UniProtKB-ARBA"/>
</dbReference>
<proteinExistence type="predicted"/>
<evidence type="ECO:0000313" key="1">
    <source>
        <dbReference type="EMBL" id="PIO72835.1"/>
    </source>
</evidence>
<reference evidence="1 2" key="1">
    <citation type="submission" date="2015-09" db="EMBL/GenBank/DDBJ databases">
        <title>Draft genome of the parasitic nematode Teladorsagia circumcincta isolate WARC Sus (inbred).</title>
        <authorList>
            <person name="Mitreva M."/>
        </authorList>
    </citation>
    <scope>NUCLEOTIDE SEQUENCE [LARGE SCALE GENOMIC DNA]</scope>
    <source>
        <strain evidence="1 2">S</strain>
    </source>
</reference>
<accession>A0A2G9URF1</accession>
<gene>
    <name evidence="1" type="ORF">TELCIR_05213</name>
</gene>
<dbReference type="Proteomes" id="UP000230423">
    <property type="component" value="Unassembled WGS sequence"/>
</dbReference>
<dbReference type="SUPFAM" id="SSF53448">
    <property type="entry name" value="Nucleotide-diphospho-sugar transferases"/>
    <property type="match status" value="1"/>
</dbReference>
<keyword evidence="2" id="KW-1185">Reference proteome</keyword>
<dbReference type="EMBL" id="KZ345584">
    <property type="protein sequence ID" value="PIO72835.1"/>
    <property type="molecule type" value="Genomic_DNA"/>
</dbReference>
<dbReference type="OrthoDB" id="206708at2759"/>
<evidence type="ECO:0000313" key="2">
    <source>
        <dbReference type="Proteomes" id="UP000230423"/>
    </source>
</evidence>
<protein>
    <submittedName>
        <fullName evidence="1">Uncharacterized protein</fullName>
    </submittedName>
</protein>
<dbReference type="InterPro" id="IPR029044">
    <property type="entry name" value="Nucleotide-diphossugar_trans"/>
</dbReference>
<organism evidence="1 2">
    <name type="scientific">Teladorsagia circumcincta</name>
    <name type="common">Brown stomach worm</name>
    <name type="synonym">Ostertagia circumcincta</name>
    <dbReference type="NCBI Taxonomy" id="45464"/>
    <lineage>
        <taxon>Eukaryota</taxon>
        <taxon>Metazoa</taxon>
        <taxon>Ecdysozoa</taxon>
        <taxon>Nematoda</taxon>
        <taxon>Chromadorea</taxon>
        <taxon>Rhabditida</taxon>
        <taxon>Rhabditina</taxon>
        <taxon>Rhabditomorpha</taxon>
        <taxon>Strongyloidea</taxon>
        <taxon>Trichostrongylidae</taxon>
        <taxon>Teladorsagia</taxon>
    </lineage>
</organism>
<name>A0A2G9URF1_TELCI</name>
<dbReference type="PANTHER" id="PTHR22916">
    <property type="entry name" value="GLYCOSYLTRANSFERASE"/>
    <property type="match status" value="1"/>
</dbReference>
<dbReference type="PANTHER" id="PTHR22916:SF3">
    <property type="entry name" value="UDP-GLCNAC:BETAGAL BETA-1,3-N-ACETYLGLUCOSAMINYLTRANSFERASE-LIKE PROTEIN 1"/>
    <property type="match status" value="1"/>
</dbReference>
<dbReference type="AlphaFoldDB" id="A0A2G9URF1"/>
<feature type="non-terminal residue" evidence="1">
    <location>
        <position position="1"/>
    </location>
</feature>